<dbReference type="InterPro" id="IPR046346">
    <property type="entry name" value="Aminoacid_DH-like_N_sf"/>
</dbReference>
<dbReference type="GO" id="GO:0005829">
    <property type="term" value="C:cytosol"/>
    <property type="evidence" value="ECO:0007669"/>
    <property type="project" value="TreeGrafter"/>
</dbReference>
<accession>A0A2R8AYG8</accession>
<keyword evidence="3" id="KW-0057">Aromatic amino acid biosynthesis</keyword>
<gene>
    <name evidence="5" type="primary">aroE_3</name>
    <name evidence="5" type="ORF">PRI8871_02732</name>
</gene>
<dbReference type="Proteomes" id="UP000244904">
    <property type="component" value="Unassembled WGS sequence"/>
</dbReference>
<dbReference type="Gene3D" id="3.40.50.720">
    <property type="entry name" value="NAD(P)-binding Rossmann-like Domain"/>
    <property type="match status" value="1"/>
</dbReference>
<dbReference type="SUPFAM" id="SSF53223">
    <property type="entry name" value="Aminoacid dehydrogenase-like, N-terminal domain"/>
    <property type="match status" value="1"/>
</dbReference>
<dbReference type="InterPro" id="IPR022893">
    <property type="entry name" value="Shikimate_DH_fam"/>
</dbReference>
<organism evidence="5 6">
    <name type="scientific">Pseudoprimorskyibacter insulae</name>
    <dbReference type="NCBI Taxonomy" id="1695997"/>
    <lineage>
        <taxon>Bacteria</taxon>
        <taxon>Pseudomonadati</taxon>
        <taxon>Pseudomonadota</taxon>
        <taxon>Alphaproteobacteria</taxon>
        <taxon>Rhodobacterales</taxon>
        <taxon>Paracoccaceae</taxon>
        <taxon>Pseudoprimorskyibacter</taxon>
    </lineage>
</organism>
<evidence type="ECO:0000313" key="6">
    <source>
        <dbReference type="Proteomes" id="UP000244904"/>
    </source>
</evidence>
<keyword evidence="3" id="KW-0028">Amino-acid biosynthesis</keyword>
<dbReference type="GO" id="GO:0050661">
    <property type="term" value="F:NADP binding"/>
    <property type="evidence" value="ECO:0007669"/>
    <property type="project" value="TreeGrafter"/>
</dbReference>
<reference evidence="6" key="1">
    <citation type="submission" date="2018-03" db="EMBL/GenBank/DDBJ databases">
        <authorList>
            <person name="Rodrigo-Torres L."/>
            <person name="Arahal R. D."/>
            <person name="Lucena T."/>
        </authorList>
    </citation>
    <scope>NUCLEOTIDE SEQUENCE [LARGE SCALE GENOMIC DNA]</scope>
    <source>
        <strain evidence="6">CECT 8871</strain>
    </source>
</reference>
<evidence type="ECO:0000256" key="1">
    <source>
        <dbReference type="ARBA" id="ARBA00004871"/>
    </source>
</evidence>
<evidence type="ECO:0000256" key="3">
    <source>
        <dbReference type="ARBA" id="ARBA00023141"/>
    </source>
</evidence>
<dbReference type="Gene3D" id="3.40.50.10860">
    <property type="entry name" value="Leucine Dehydrogenase, chain A, domain 1"/>
    <property type="match status" value="1"/>
</dbReference>
<dbReference type="RefSeq" id="WP_108886763.1">
    <property type="nucleotide sequence ID" value="NZ_OMOJ01000005.1"/>
</dbReference>
<dbReference type="OrthoDB" id="7873617at2"/>
<evidence type="ECO:0000259" key="4">
    <source>
        <dbReference type="Pfam" id="PF08501"/>
    </source>
</evidence>
<comment type="pathway">
    <text evidence="1">Metabolic intermediate biosynthesis; chorismate biosynthesis; chorismate from D-erythrose 4-phosphate and phosphoenolpyruvate: step 4/7.</text>
</comment>
<sequence>MTPALNGETQVVFIIGDPIAQVKSPSLLSARFARQGQNTLVVPGHVAPADIPAFMAGLDTLQNAPGLVITVPHKQAMVPYCAKMTDRARYAGSVNVMRRTAAGWMGDNTDGMGYVEGMKERGAQIEGKRVLLVGAGGAGSAIAYEFLAQGASMLAVHDVDASRRDGLIDRLGAAFPGQLAIGSGDPTGFDIIANATPLGMRDGDPLPVQVDNLQPEMFAACPITKPEISPFIAAAMARGCDTMPGIGMFTAQEGLLVEALNTLSAD</sequence>
<name>A0A2R8AYG8_9RHOB</name>
<dbReference type="EMBL" id="OMOJ01000005">
    <property type="protein sequence ID" value="SPF80919.1"/>
    <property type="molecule type" value="Genomic_DNA"/>
</dbReference>
<dbReference type="GO" id="GO:0004764">
    <property type="term" value="F:shikimate 3-dehydrogenase (NADP+) activity"/>
    <property type="evidence" value="ECO:0007669"/>
    <property type="project" value="UniProtKB-EC"/>
</dbReference>
<feature type="domain" description="Shikimate dehydrogenase substrate binding N-terminal" evidence="4">
    <location>
        <begin position="14"/>
        <end position="96"/>
    </location>
</feature>
<dbReference type="Pfam" id="PF08501">
    <property type="entry name" value="Shikimate_dh_N"/>
    <property type="match status" value="1"/>
</dbReference>
<dbReference type="InterPro" id="IPR036291">
    <property type="entry name" value="NAD(P)-bd_dom_sf"/>
</dbReference>
<keyword evidence="6" id="KW-1185">Reference proteome</keyword>
<evidence type="ECO:0000313" key="5">
    <source>
        <dbReference type="EMBL" id="SPF80919.1"/>
    </source>
</evidence>
<protein>
    <submittedName>
        <fullName evidence="5">Shikimate dehydrogenase (NADP(+))</fullName>
        <ecNumber evidence="5">1.1.1.25</ecNumber>
    </submittedName>
</protein>
<proteinExistence type="predicted"/>
<keyword evidence="2 5" id="KW-0560">Oxidoreductase</keyword>
<evidence type="ECO:0000256" key="2">
    <source>
        <dbReference type="ARBA" id="ARBA00023002"/>
    </source>
</evidence>
<dbReference type="SUPFAM" id="SSF51735">
    <property type="entry name" value="NAD(P)-binding Rossmann-fold domains"/>
    <property type="match status" value="1"/>
</dbReference>
<dbReference type="EC" id="1.1.1.25" evidence="5"/>
<dbReference type="PANTHER" id="PTHR21089">
    <property type="entry name" value="SHIKIMATE DEHYDROGENASE"/>
    <property type="match status" value="1"/>
</dbReference>
<dbReference type="GO" id="GO:0019632">
    <property type="term" value="P:shikimate metabolic process"/>
    <property type="evidence" value="ECO:0007669"/>
    <property type="project" value="TreeGrafter"/>
</dbReference>
<dbReference type="GO" id="GO:0009073">
    <property type="term" value="P:aromatic amino acid family biosynthetic process"/>
    <property type="evidence" value="ECO:0007669"/>
    <property type="project" value="UniProtKB-KW"/>
</dbReference>
<dbReference type="InterPro" id="IPR013708">
    <property type="entry name" value="Shikimate_DH-bd_N"/>
</dbReference>
<dbReference type="AlphaFoldDB" id="A0A2R8AYG8"/>
<dbReference type="PANTHER" id="PTHR21089:SF1">
    <property type="entry name" value="BIFUNCTIONAL 3-DEHYDROQUINATE DEHYDRATASE_SHIKIMATE DEHYDROGENASE, CHLOROPLASTIC"/>
    <property type="match status" value="1"/>
</dbReference>
<dbReference type="GO" id="GO:0009423">
    <property type="term" value="P:chorismate biosynthetic process"/>
    <property type="evidence" value="ECO:0007669"/>
    <property type="project" value="TreeGrafter"/>
</dbReference>